<protein>
    <recommendedName>
        <fullName evidence="6">HMG box domain-containing protein</fullName>
    </recommendedName>
</protein>
<evidence type="ECO:0000256" key="2">
    <source>
        <dbReference type="ARBA" id="ARBA00023125"/>
    </source>
</evidence>
<name>A0A9N9SEW3_PHACE</name>
<evidence type="ECO:0000259" key="6">
    <source>
        <dbReference type="PROSITE" id="PS50118"/>
    </source>
</evidence>
<dbReference type="Pfam" id="PF00505">
    <property type="entry name" value="HMG_box"/>
    <property type="match status" value="1"/>
</dbReference>
<gene>
    <name evidence="7" type="ORF">PHAECO_LOCUS3240</name>
</gene>
<evidence type="ECO:0000256" key="4">
    <source>
        <dbReference type="PROSITE-ProRule" id="PRU00267"/>
    </source>
</evidence>
<reference evidence="7" key="2">
    <citation type="submission" date="2022-10" db="EMBL/GenBank/DDBJ databases">
        <authorList>
            <consortium name="ENA_rothamsted_submissions"/>
            <consortium name="culmorum"/>
            <person name="King R."/>
        </authorList>
    </citation>
    <scope>NUCLEOTIDE SEQUENCE</scope>
</reference>
<dbReference type="SUPFAM" id="SSF47095">
    <property type="entry name" value="HMG-box"/>
    <property type="match status" value="1"/>
</dbReference>
<dbReference type="AlphaFoldDB" id="A0A9N9SEW3"/>
<dbReference type="PRINTS" id="PR00886">
    <property type="entry name" value="HIGHMOBLTY12"/>
</dbReference>
<reference evidence="7" key="1">
    <citation type="submission" date="2022-01" db="EMBL/GenBank/DDBJ databases">
        <authorList>
            <person name="King R."/>
        </authorList>
    </citation>
    <scope>NUCLEOTIDE SEQUENCE</scope>
</reference>
<dbReference type="InterPro" id="IPR036910">
    <property type="entry name" value="HMG_box_dom_sf"/>
</dbReference>
<dbReference type="Gene3D" id="1.10.30.10">
    <property type="entry name" value="High mobility group box domain"/>
    <property type="match status" value="1"/>
</dbReference>
<comment type="subcellular location">
    <subcellularLocation>
        <location evidence="1">Nucleus</location>
    </subcellularLocation>
</comment>
<feature type="compositionally biased region" description="Low complexity" evidence="5">
    <location>
        <begin position="1"/>
        <end position="18"/>
    </location>
</feature>
<keyword evidence="3 4" id="KW-0539">Nucleus</keyword>
<dbReference type="PROSITE" id="PS50118">
    <property type="entry name" value="HMG_BOX_2"/>
    <property type="match status" value="1"/>
</dbReference>
<dbReference type="EMBL" id="OU896718">
    <property type="protein sequence ID" value="CAG9815615.1"/>
    <property type="molecule type" value="Genomic_DNA"/>
</dbReference>
<evidence type="ECO:0000313" key="7">
    <source>
        <dbReference type="EMBL" id="CAG9815615.1"/>
    </source>
</evidence>
<feature type="region of interest" description="Disordered" evidence="5">
    <location>
        <begin position="1"/>
        <end position="181"/>
    </location>
</feature>
<evidence type="ECO:0000256" key="5">
    <source>
        <dbReference type="SAM" id="MobiDB-lite"/>
    </source>
</evidence>
<feature type="region of interest" description="Disordered" evidence="5">
    <location>
        <begin position="277"/>
        <end position="400"/>
    </location>
</feature>
<keyword evidence="8" id="KW-1185">Reference proteome</keyword>
<dbReference type="Proteomes" id="UP001153737">
    <property type="component" value="Chromosome 12"/>
</dbReference>
<keyword evidence="2 4" id="KW-0238">DNA-binding</keyword>
<dbReference type="PANTHER" id="PTHR45781">
    <property type="entry name" value="AGAP000281-PA"/>
    <property type="match status" value="1"/>
</dbReference>
<dbReference type="InterPro" id="IPR009071">
    <property type="entry name" value="HMG_box_dom"/>
</dbReference>
<dbReference type="OrthoDB" id="10027956at2759"/>
<feature type="compositionally biased region" description="Basic residues" evidence="5">
    <location>
        <begin position="159"/>
        <end position="172"/>
    </location>
</feature>
<dbReference type="GO" id="GO:0006357">
    <property type="term" value="P:regulation of transcription by RNA polymerase II"/>
    <property type="evidence" value="ECO:0007669"/>
    <property type="project" value="TreeGrafter"/>
</dbReference>
<dbReference type="PANTHER" id="PTHR45781:SF1">
    <property type="entry name" value="HMG BOX DOMAIN-CONTAINING PROTEIN"/>
    <property type="match status" value="1"/>
</dbReference>
<evidence type="ECO:0000256" key="1">
    <source>
        <dbReference type="ARBA" id="ARBA00004123"/>
    </source>
</evidence>
<feature type="compositionally biased region" description="Low complexity" evidence="5">
    <location>
        <begin position="287"/>
        <end position="339"/>
    </location>
</feature>
<feature type="DNA-binding region" description="HMG box" evidence="4">
    <location>
        <begin position="177"/>
        <end position="245"/>
    </location>
</feature>
<accession>A0A9N9SEW3</accession>
<feature type="compositionally biased region" description="Gly residues" evidence="5">
    <location>
        <begin position="391"/>
        <end position="400"/>
    </location>
</feature>
<dbReference type="CDD" id="cd21995">
    <property type="entry name" value="HMG-box_TOX-like"/>
    <property type="match status" value="1"/>
</dbReference>
<organism evidence="7 8">
    <name type="scientific">Phaedon cochleariae</name>
    <name type="common">Mustard beetle</name>
    <dbReference type="NCBI Taxonomy" id="80249"/>
    <lineage>
        <taxon>Eukaryota</taxon>
        <taxon>Metazoa</taxon>
        <taxon>Ecdysozoa</taxon>
        <taxon>Arthropoda</taxon>
        <taxon>Hexapoda</taxon>
        <taxon>Insecta</taxon>
        <taxon>Pterygota</taxon>
        <taxon>Neoptera</taxon>
        <taxon>Endopterygota</taxon>
        <taxon>Coleoptera</taxon>
        <taxon>Polyphaga</taxon>
        <taxon>Cucujiformia</taxon>
        <taxon>Chrysomeloidea</taxon>
        <taxon>Chrysomelidae</taxon>
        <taxon>Chrysomelinae</taxon>
        <taxon>Chrysomelini</taxon>
        <taxon>Phaedon</taxon>
    </lineage>
</organism>
<dbReference type="GO" id="GO:0031490">
    <property type="term" value="F:chromatin DNA binding"/>
    <property type="evidence" value="ECO:0007669"/>
    <property type="project" value="TreeGrafter"/>
</dbReference>
<dbReference type="SMART" id="SM00398">
    <property type="entry name" value="HMG"/>
    <property type="match status" value="1"/>
</dbReference>
<dbReference type="GO" id="GO:0005634">
    <property type="term" value="C:nucleus"/>
    <property type="evidence" value="ECO:0007669"/>
    <property type="project" value="UniProtKB-SubCell"/>
</dbReference>
<dbReference type="FunFam" id="1.10.30.10:FF:000005">
    <property type="entry name" value="TOX high mobility group box family member 3"/>
    <property type="match status" value="1"/>
</dbReference>
<evidence type="ECO:0000256" key="3">
    <source>
        <dbReference type="ARBA" id="ARBA00023242"/>
    </source>
</evidence>
<evidence type="ECO:0000313" key="8">
    <source>
        <dbReference type="Proteomes" id="UP001153737"/>
    </source>
</evidence>
<feature type="domain" description="HMG box" evidence="6">
    <location>
        <begin position="177"/>
        <end position="245"/>
    </location>
</feature>
<proteinExistence type="predicted"/>
<feature type="compositionally biased region" description="Low complexity" evidence="5">
    <location>
        <begin position="46"/>
        <end position="97"/>
    </location>
</feature>
<dbReference type="InterPro" id="IPR051365">
    <property type="entry name" value="TOX_HMG-box_domain"/>
</dbReference>
<sequence length="456" mass="49964">MNDQGMQQMNQQMSQQQDALGMHDPTGGYQQPLYLSGPPDHGMVNPSYHSPQSSYSAQQQQAHTQQQQQQQQHNSQLLMIQQQQQQQQHQQMMMNHGQPPPMGYGASPQHPQGRGNSPPAPGQEPTTSEDSDDSTPHPAMITAMKRPSPEPADQTLTKAQKKPKVQKKKKKRDPNEPQKPVSAYALFFRDTQAAIKGQNPNASFGEVSKIVASMWDALDSEHKNVYKKKTEAAKKEYLKALAAYRASLVSKGAGDAEGMYGSYASYQAGAPQYAAYQPQGTVPSPPMSAAAPSSAQAPPGGKKPMMQQQQHQGMMQAHAMSMQHMQQQQQHNSYMQQQHAAMSPPQQHVPLSPHMQQQQQQQQQHMSPPPMVSASPPASGAPPPPSNAAGQGQGQGQLRGGQTGCIRHGCPNPAVTNPEWEDEYCSNECVVSHCRDVFTNWVSGNKNQSQNFSTVK</sequence>